<dbReference type="Pfam" id="PF07589">
    <property type="entry name" value="PEP-CTERM"/>
    <property type="match status" value="1"/>
</dbReference>
<dbReference type="InterPro" id="IPR013424">
    <property type="entry name" value="Ice-binding_C"/>
</dbReference>
<dbReference type="Proteomes" id="UP000481327">
    <property type="component" value="Unassembled WGS sequence"/>
</dbReference>
<evidence type="ECO:0000313" key="4">
    <source>
        <dbReference type="Proteomes" id="UP000481327"/>
    </source>
</evidence>
<organism evidence="3 4">
    <name type="scientific">Sandarakinorhabdus fusca</name>
    <dbReference type="NCBI Taxonomy" id="1439888"/>
    <lineage>
        <taxon>Bacteria</taxon>
        <taxon>Pseudomonadati</taxon>
        <taxon>Pseudomonadota</taxon>
        <taxon>Alphaproteobacteria</taxon>
        <taxon>Sphingomonadales</taxon>
        <taxon>Sphingosinicellaceae</taxon>
        <taxon>Sandarakinorhabdus</taxon>
    </lineage>
</organism>
<accession>A0A7C9KHE8</accession>
<evidence type="ECO:0000259" key="2">
    <source>
        <dbReference type="Pfam" id="PF07589"/>
    </source>
</evidence>
<dbReference type="EMBL" id="WIOL01000001">
    <property type="protein sequence ID" value="MQT16319.1"/>
    <property type="molecule type" value="Genomic_DNA"/>
</dbReference>
<feature type="domain" description="Ice-binding protein C-terminal" evidence="2">
    <location>
        <begin position="228"/>
        <end position="251"/>
    </location>
</feature>
<protein>
    <submittedName>
        <fullName evidence="3">PEPxxWA-CTERM sorting domain-containing protein</fullName>
    </submittedName>
</protein>
<proteinExistence type="predicted"/>
<dbReference type="NCBIfam" id="TIGR02595">
    <property type="entry name" value="PEP_CTERM"/>
    <property type="match status" value="1"/>
</dbReference>
<dbReference type="AlphaFoldDB" id="A0A7C9KHE8"/>
<feature type="signal peptide" evidence="1">
    <location>
        <begin position="1"/>
        <end position="22"/>
    </location>
</feature>
<sequence>MRSSMTIAAVVLGTVATMPTYAAVTLTSVPYTQDFNALASTGTSSVLPTGWAIAESGSNANATYAANNGSNNAGNTYSYGATGSSERALGGLASGSLVPRFGAEFTNNLGSTITQLDIAYFGELWRVGTSGNLNTLSFSYSLDATSLTNGTYTEFSALNYSVAPGTPANAARDGNANRTAISGVITGLNIAQGDSVFLRWTGTNAAFNDHGLAIDDFQLSATAAAAVVPEPSSWAMLIAGFGMVGAAARRRRTSVVA</sequence>
<evidence type="ECO:0000256" key="1">
    <source>
        <dbReference type="SAM" id="SignalP"/>
    </source>
</evidence>
<evidence type="ECO:0000313" key="3">
    <source>
        <dbReference type="EMBL" id="MQT16319.1"/>
    </source>
</evidence>
<gene>
    <name evidence="3" type="ORF">F3168_03490</name>
</gene>
<keyword evidence="4" id="KW-1185">Reference proteome</keyword>
<keyword evidence="1" id="KW-0732">Signal</keyword>
<feature type="chain" id="PRO_5028812907" evidence="1">
    <location>
        <begin position="23"/>
        <end position="257"/>
    </location>
</feature>
<dbReference type="NCBIfam" id="NF035944">
    <property type="entry name" value="PEPxxWA-CTERM"/>
    <property type="match status" value="1"/>
</dbReference>
<name>A0A7C9KHE8_9SPHN</name>
<dbReference type="OrthoDB" id="9800417at2"/>
<comment type="caution">
    <text evidence="3">The sequence shown here is derived from an EMBL/GenBank/DDBJ whole genome shotgun (WGS) entry which is preliminary data.</text>
</comment>
<reference evidence="3 4" key="1">
    <citation type="submission" date="2019-09" db="EMBL/GenBank/DDBJ databases">
        <title>Polymorphobacter sp. isolated from a lake in China.</title>
        <authorList>
            <person name="Liu Z."/>
        </authorList>
    </citation>
    <scope>NUCLEOTIDE SEQUENCE [LARGE SCALE GENOMIC DNA]</scope>
    <source>
        <strain evidence="3 4">D40P</strain>
    </source>
</reference>